<dbReference type="AlphaFoldDB" id="A0A2M7RIV3"/>
<accession>A0A2M7RIV3</accession>
<dbReference type="Pfam" id="PF00930">
    <property type="entry name" value="DPPIV_N"/>
    <property type="match status" value="1"/>
</dbReference>
<evidence type="ECO:0000259" key="1">
    <source>
        <dbReference type="Pfam" id="PF00930"/>
    </source>
</evidence>
<protein>
    <recommendedName>
        <fullName evidence="1">Dipeptidylpeptidase IV N-terminal domain-containing protein</fullName>
    </recommendedName>
</protein>
<dbReference type="SUPFAM" id="SSF69304">
    <property type="entry name" value="Tricorn protease N-terminal domain"/>
    <property type="match status" value="1"/>
</dbReference>
<dbReference type="GO" id="GO:0006508">
    <property type="term" value="P:proteolysis"/>
    <property type="evidence" value="ECO:0007669"/>
    <property type="project" value="InterPro"/>
</dbReference>
<dbReference type="EMBL" id="PFMD01000036">
    <property type="protein sequence ID" value="PIY96695.1"/>
    <property type="molecule type" value="Genomic_DNA"/>
</dbReference>
<name>A0A2M7RIV3_9BACT</name>
<sequence length="353" mass="39767">MKYFVLALAVVILAAGGIYLSFQKAPEGQVISASANYDSLPSTTDGLISFVSNRDGNDEIYLTDSKGSFSRRITNTSENETEPILSFSKSQIAFFSQGSDYTAIYLFALTTGEKKLLTITRGIVYSMKFSPNGQRILFLEDFSKTEKTRDLYLINTQTSAIERVASGVQDYNWSSDSNGVVYTVNDSLKSITDTKLLFRAIDEKERLLDEVALFQGGVAPVYFHSNKKVAFLDVTGEFLRLISTTSRGENQQELFTIRIRPQESSFYFLDTNSDNSELLLTIYTEQILVEPLIISLKEQTVKRLELEANKLEWESGDTIVYSAEDQNGHSQIWVKENTNSEGHQLTSEMSNWF</sequence>
<gene>
    <name evidence="2" type="ORF">COY66_03430</name>
</gene>
<reference evidence="2 3" key="1">
    <citation type="submission" date="2017-09" db="EMBL/GenBank/DDBJ databases">
        <title>Depth-based differentiation of microbial function through sediment-hosted aquifers and enrichment of novel symbionts in the deep terrestrial subsurface.</title>
        <authorList>
            <person name="Probst A.J."/>
            <person name="Ladd B."/>
            <person name="Jarett J.K."/>
            <person name="Geller-Mcgrath D.E."/>
            <person name="Sieber C.M."/>
            <person name="Emerson J.B."/>
            <person name="Anantharaman K."/>
            <person name="Thomas B.C."/>
            <person name="Malmstrom R."/>
            <person name="Stieglmeier M."/>
            <person name="Klingl A."/>
            <person name="Woyke T."/>
            <person name="Ryan C.M."/>
            <person name="Banfield J.F."/>
        </authorList>
    </citation>
    <scope>NUCLEOTIDE SEQUENCE [LARGE SCALE GENOMIC DNA]</scope>
    <source>
        <strain evidence="2">CG_4_10_14_0_8_um_filter_42_10</strain>
    </source>
</reference>
<evidence type="ECO:0000313" key="3">
    <source>
        <dbReference type="Proteomes" id="UP000230779"/>
    </source>
</evidence>
<comment type="caution">
    <text evidence="2">The sequence shown here is derived from an EMBL/GenBank/DDBJ whole genome shotgun (WGS) entry which is preliminary data.</text>
</comment>
<dbReference type="InterPro" id="IPR002469">
    <property type="entry name" value="Peptidase_S9B_N"/>
</dbReference>
<dbReference type="Gene3D" id="2.120.10.30">
    <property type="entry name" value="TolB, C-terminal domain"/>
    <property type="match status" value="1"/>
</dbReference>
<dbReference type="InterPro" id="IPR011042">
    <property type="entry name" value="6-blade_b-propeller_TolB-like"/>
</dbReference>
<evidence type="ECO:0000313" key="2">
    <source>
        <dbReference type="EMBL" id="PIY96695.1"/>
    </source>
</evidence>
<organism evidence="2 3">
    <name type="scientific">Candidatus Kerfeldbacteria bacterium CG_4_10_14_0_8_um_filter_42_10</name>
    <dbReference type="NCBI Taxonomy" id="2014248"/>
    <lineage>
        <taxon>Bacteria</taxon>
        <taxon>Candidatus Kerfeldiibacteriota</taxon>
    </lineage>
</organism>
<dbReference type="Proteomes" id="UP000230779">
    <property type="component" value="Unassembled WGS sequence"/>
</dbReference>
<proteinExistence type="predicted"/>
<feature type="domain" description="Dipeptidylpeptidase IV N-terminal" evidence="1">
    <location>
        <begin position="44"/>
        <end position="137"/>
    </location>
</feature>
<dbReference type="PANTHER" id="PTHR36842">
    <property type="entry name" value="PROTEIN TOLB HOMOLOG"/>
    <property type="match status" value="1"/>
</dbReference>